<evidence type="ECO:0000313" key="1">
    <source>
        <dbReference type="EMBL" id="QRD02520.1"/>
    </source>
</evidence>
<organism evidence="1 2">
    <name type="scientific">Phaeosphaeria nodorum (strain SN15 / ATCC MYA-4574 / FGSC 10173)</name>
    <name type="common">Glume blotch fungus</name>
    <name type="synonym">Parastagonospora nodorum</name>
    <dbReference type="NCBI Taxonomy" id="321614"/>
    <lineage>
        <taxon>Eukaryota</taxon>
        <taxon>Fungi</taxon>
        <taxon>Dikarya</taxon>
        <taxon>Ascomycota</taxon>
        <taxon>Pezizomycotina</taxon>
        <taxon>Dothideomycetes</taxon>
        <taxon>Pleosporomycetidae</taxon>
        <taxon>Pleosporales</taxon>
        <taxon>Pleosporineae</taxon>
        <taxon>Phaeosphaeriaceae</taxon>
        <taxon>Parastagonospora</taxon>
    </lineage>
</organism>
<name>A0A7U2FC15_PHANO</name>
<accession>A0A7U2FC15</accession>
<dbReference type="EMBL" id="CP069036">
    <property type="protein sequence ID" value="QRD02520.1"/>
    <property type="molecule type" value="Genomic_DNA"/>
</dbReference>
<protein>
    <submittedName>
        <fullName evidence="1">Uncharacterized protein</fullName>
    </submittedName>
</protein>
<keyword evidence="2" id="KW-1185">Reference proteome</keyword>
<dbReference type="AlphaFoldDB" id="A0A7U2FC15"/>
<gene>
    <name evidence="1" type="ORF">JI435_418170</name>
</gene>
<dbReference type="Proteomes" id="UP000663193">
    <property type="component" value="Chromosome 14"/>
</dbReference>
<evidence type="ECO:0000313" key="2">
    <source>
        <dbReference type="Proteomes" id="UP000663193"/>
    </source>
</evidence>
<proteinExistence type="predicted"/>
<dbReference type="VEuPathDB" id="FungiDB:JI435_418170"/>
<reference evidence="2" key="1">
    <citation type="journal article" date="2021" name="BMC Genomics">
        <title>Chromosome-level genome assembly and manually-curated proteome of model necrotroph Parastagonospora nodorum Sn15 reveals a genome-wide trove of candidate effector homologs, and redundancy of virulence-related functions within an accessory chromosome.</title>
        <authorList>
            <person name="Bertazzoni S."/>
            <person name="Jones D.A.B."/>
            <person name="Phan H.T."/>
            <person name="Tan K.-C."/>
            <person name="Hane J.K."/>
        </authorList>
    </citation>
    <scope>NUCLEOTIDE SEQUENCE [LARGE SCALE GENOMIC DNA]</scope>
    <source>
        <strain evidence="2">SN15 / ATCC MYA-4574 / FGSC 10173)</strain>
    </source>
</reference>
<sequence>MERGMSHSISWYCCSRGERREIVSAEAAVPTQFTLIIIPHHFIHPQSHLFALPPSLVTLLQCSDELLSLKLLPTADAQHHLYPLGNLKHQATPGK</sequence>